<dbReference type="InterPro" id="IPR047211">
    <property type="entry name" value="POXB-like"/>
</dbReference>
<dbReference type="CDD" id="cd02014">
    <property type="entry name" value="TPP_POX"/>
    <property type="match status" value="1"/>
</dbReference>
<reference evidence="8" key="1">
    <citation type="journal article" date="2019" name="Int. J. Syst. Evol. Microbiol.">
        <title>The Global Catalogue of Microorganisms (GCM) 10K type strain sequencing project: providing services to taxonomists for standard genome sequencing and annotation.</title>
        <authorList>
            <consortium name="The Broad Institute Genomics Platform"/>
            <consortium name="The Broad Institute Genome Sequencing Center for Infectious Disease"/>
            <person name="Wu L."/>
            <person name="Ma J."/>
        </authorList>
    </citation>
    <scope>NUCLEOTIDE SEQUENCE [LARGE SCALE GENOMIC DNA]</scope>
    <source>
        <strain evidence="8">JCM 18283</strain>
    </source>
</reference>
<dbReference type="Pfam" id="PF02776">
    <property type="entry name" value="TPP_enzyme_N"/>
    <property type="match status" value="1"/>
</dbReference>
<dbReference type="Pfam" id="PF00205">
    <property type="entry name" value="TPP_enzyme_M"/>
    <property type="match status" value="1"/>
</dbReference>
<dbReference type="RefSeq" id="WP_345331963.1">
    <property type="nucleotide sequence ID" value="NZ_BAABJI010000002.1"/>
</dbReference>
<dbReference type="SUPFAM" id="SSF52518">
    <property type="entry name" value="Thiamin diphosphate-binding fold (THDP-binding)"/>
    <property type="match status" value="2"/>
</dbReference>
<dbReference type="InterPro" id="IPR029035">
    <property type="entry name" value="DHS-like_NAD/FAD-binding_dom"/>
</dbReference>
<dbReference type="Gene3D" id="3.40.50.970">
    <property type="match status" value="2"/>
</dbReference>
<dbReference type="Pfam" id="PF02775">
    <property type="entry name" value="TPP_enzyme_C"/>
    <property type="match status" value="1"/>
</dbReference>
<dbReference type="InterPro" id="IPR029061">
    <property type="entry name" value="THDP-binding"/>
</dbReference>
<dbReference type="PANTHER" id="PTHR42981">
    <property type="entry name" value="PYRUVATE DEHYDROGENASE [UBIQUINONE]"/>
    <property type="match status" value="1"/>
</dbReference>
<comment type="caution">
    <text evidence="7">The sequence shown here is derived from an EMBL/GenBank/DDBJ whole genome shotgun (WGS) entry which is preliminary data.</text>
</comment>
<evidence type="ECO:0000259" key="6">
    <source>
        <dbReference type="Pfam" id="PF02776"/>
    </source>
</evidence>
<dbReference type="EMBL" id="BAABJI010000002">
    <property type="protein sequence ID" value="GAA4923321.1"/>
    <property type="molecule type" value="Genomic_DNA"/>
</dbReference>
<dbReference type="Gene3D" id="3.40.50.1220">
    <property type="entry name" value="TPP-binding domain"/>
    <property type="match status" value="1"/>
</dbReference>
<keyword evidence="8" id="KW-1185">Reference proteome</keyword>
<dbReference type="InterPro" id="IPR012000">
    <property type="entry name" value="Thiamin_PyroP_enz_cen_dom"/>
</dbReference>
<name>A0ABP9FZY9_9SPHI</name>
<evidence type="ECO:0000313" key="8">
    <source>
        <dbReference type="Proteomes" id="UP001501436"/>
    </source>
</evidence>
<dbReference type="InterPro" id="IPR000399">
    <property type="entry name" value="TPP-bd_CS"/>
</dbReference>
<dbReference type="Proteomes" id="UP001501436">
    <property type="component" value="Unassembled WGS sequence"/>
</dbReference>
<evidence type="ECO:0000313" key="7">
    <source>
        <dbReference type="EMBL" id="GAA4923321.1"/>
    </source>
</evidence>
<evidence type="ECO:0000256" key="3">
    <source>
        <dbReference type="RuleBase" id="RU362132"/>
    </source>
</evidence>
<organism evidence="7 8">
    <name type="scientific">Mucilaginibacter defluvii</name>
    <dbReference type="NCBI Taxonomy" id="1196019"/>
    <lineage>
        <taxon>Bacteria</taxon>
        <taxon>Pseudomonadati</taxon>
        <taxon>Bacteroidota</taxon>
        <taxon>Sphingobacteriia</taxon>
        <taxon>Sphingobacteriales</taxon>
        <taxon>Sphingobacteriaceae</taxon>
        <taxon>Mucilaginibacter</taxon>
    </lineage>
</organism>
<dbReference type="InterPro" id="IPR047212">
    <property type="entry name" value="TPP_POXB-like"/>
</dbReference>
<dbReference type="PROSITE" id="PS00187">
    <property type="entry name" value="TPP_ENZYMES"/>
    <property type="match status" value="1"/>
</dbReference>
<sequence>MAKTVADQLVEMLINAGIKRIYAVTGDSLNEVNDAVRRSGKIQWVHVRHEEAGAYAAAAEAELTGIACCAGSSGPGHVHLINGLYDAHRSGAPVIAIASTIATTEFGTEYFQETNTLKLFADCSHYNQIATTPKQLPRMLQGAIQAALHKKGVAVLGLPGDITGMDAEEITTATQNFNPVPVIKPSDADLSNLASVLGQHKKITIFCGIGAADAHDEVVALSQKLHATVAYSFRAKMDIQHHNPNEVGMTGLLGLPSAYQSMHHSDLILLLGTDFPYANFIPSDCTIVQVDTKPERIGRRANVDIGLCGSVKDTLQALLPLVNQSTDDKFLKEQLEFYGEVKKKMHTYVEDTGETDKIHPEYVSHCIDEMADDDAIFTVDTGMSCVWGARYINATGKRKMLGSFNHGSMANAMPQAIGASLAFPGRQVVALCGDGGLSMLLGDLATITQYKLPVKIIVFNNRSLGMVKLEMEVAGLPDWQTDMHNPDFMLVAQAMGMKGLTVNEPTGVKAAIQAAFTHDGPALINVMTDPNALAMPPKIEFKQVKGMALSMSKLVLSGQMDEVLDTIKANYKHIKDIL</sequence>
<feature type="domain" description="Thiamine pyrophosphate enzyme central" evidence="4">
    <location>
        <begin position="191"/>
        <end position="318"/>
    </location>
</feature>
<accession>A0ABP9FZY9</accession>
<feature type="domain" description="Thiamine pyrophosphate enzyme TPP-binding" evidence="5">
    <location>
        <begin position="380"/>
        <end position="526"/>
    </location>
</feature>
<evidence type="ECO:0000256" key="2">
    <source>
        <dbReference type="ARBA" id="ARBA00023052"/>
    </source>
</evidence>
<keyword evidence="2 3" id="KW-0786">Thiamine pyrophosphate</keyword>
<evidence type="ECO:0000259" key="5">
    <source>
        <dbReference type="Pfam" id="PF02775"/>
    </source>
</evidence>
<feature type="domain" description="Thiamine pyrophosphate enzyme N-terminal TPP-binding" evidence="6">
    <location>
        <begin position="4"/>
        <end position="116"/>
    </location>
</feature>
<proteinExistence type="inferred from homology"/>
<dbReference type="CDD" id="cd07039">
    <property type="entry name" value="TPP_PYR_POX"/>
    <property type="match status" value="1"/>
</dbReference>
<comment type="similarity">
    <text evidence="1 3">Belongs to the TPP enzyme family.</text>
</comment>
<dbReference type="InterPro" id="IPR047210">
    <property type="entry name" value="TPP_PYR_POXB-like"/>
</dbReference>
<evidence type="ECO:0000259" key="4">
    <source>
        <dbReference type="Pfam" id="PF00205"/>
    </source>
</evidence>
<protein>
    <submittedName>
        <fullName evidence="7">Thiamine pyrophosphate-binding protein</fullName>
    </submittedName>
</protein>
<dbReference type="SUPFAM" id="SSF52467">
    <property type="entry name" value="DHS-like NAD/FAD-binding domain"/>
    <property type="match status" value="1"/>
</dbReference>
<gene>
    <name evidence="7" type="ORF">GCM10023313_29370</name>
</gene>
<dbReference type="InterPro" id="IPR011766">
    <property type="entry name" value="TPP_enzyme_TPP-bd"/>
</dbReference>
<evidence type="ECO:0000256" key="1">
    <source>
        <dbReference type="ARBA" id="ARBA00007812"/>
    </source>
</evidence>
<dbReference type="InterPro" id="IPR012001">
    <property type="entry name" value="Thiamin_PyroP_enz_TPP-bd_dom"/>
</dbReference>
<dbReference type="PANTHER" id="PTHR42981:SF2">
    <property type="entry name" value="PYRUVATE DEHYDROGENASE [UBIQUINONE]"/>
    <property type="match status" value="1"/>
</dbReference>